<evidence type="ECO:0000313" key="2">
    <source>
        <dbReference type="Proteomes" id="UP000694429"/>
    </source>
</evidence>
<organism evidence="1 2">
    <name type="scientific">Canis lupus familiaris</name>
    <name type="common">Dog</name>
    <name type="synonym">Canis familiaris</name>
    <dbReference type="NCBI Taxonomy" id="9615"/>
    <lineage>
        <taxon>Eukaryota</taxon>
        <taxon>Metazoa</taxon>
        <taxon>Chordata</taxon>
        <taxon>Craniata</taxon>
        <taxon>Vertebrata</taxon>
        <taxon>Euteleostomi</taxon>
        <taxon>Mammalia</taxon>
        <taxon>Eutheria</taxon>
        <taxon>Laurasiatheria</taxon>
        <taxon>Carnivora</taxon>
        <taxon>Caniformia</taxon>
        <taxon>Canidae</taxon>
        <taxon>Canis</taxon>
    </lineage>
</organism>
<dbReference type="Ensembl" id="ENSCAFT00030039819.1">
    <property type="protein sequence ID" value="ENSCAFP00030034737.1"/>
    <property type="gene ID" value="ENSCAFG00030021718.1"/>
</dbReference>
<proteinExistence type="predicted"/>
<name>A0A8C0P617_CANLF</name>
<accession>A0A8C0P617</accession>
<dbReference type="Proteomes" id="UP000694429">
    <property type="component" value="Chromosome 23"/>
</dbReference>
<evidence type="ECO:0000313" key="1">
    <source>
        <dbReference type="Ensembl" id="ENSCAFP00030034737.1"/>
    </source>
</evidence>
<protein>
    <submittedName>
        <fullName evidence="1">Uncharacterized protein</fullName>
    </submittedName>
</protein>
<reference evidence="1" key="2">
    <citation type="submission" date="2025-08" db="UniProtKB">
        <authorList>
            <consortium name="Ensembl"/>
        </authorList>
    </citation>
    <scope>IDENTIFICATION</scope>
</reference>
<sequence length="70" mass="7853">MPSVWHFSSLGLHQCLLSTFYTGETRRKMAIYDPGSKFSPDTKSAGSFIWDFSVSGTVKNNCLMFKSHSV</sequence>
<reference evidence="1" key="1">
    <citation type="submission" date="2019-03" db="EMBL/GenBank/DDBJ databases">
        <authorList>
            <person name="Warren W.C."/>
            <person name="Johnson G.S."/>
        </authorList>
    </citation>
    <scope>NUCLEOTIDE SEQUENCE [LARGE SCALE GENOMIC DNA]</scope>
    <source>
        <strain evidence="1">Basenji</strain>
    </source>
</reference>
<dbReference type="AlphaFoldDB" id="A0A8C0P617"/>